<evidence type="ECO:0000313" key="2">
    <source>
        <dbReference type="EMBL" id="CAJ1951158.1"/>
    </source>
</evidence>
<dbReference type="EMBL" id="CAKOGP040001781">
    <property type="protein sequence ID" value="CAJ1951158.1"/>
    <property type="molecule type" value="Genomic_DNA"/>
</dbReference>
<name>A0AAD2FS50_9STRA</name>
<accession>A0AAD2FS50</accession>
<dbReference type="Gene3D" id="6.10.140.530">
    <property type="match status" value="2"/>
</dbReference>
<dbReference type="PANTHER" id="PTHR33418:SF1">
    <property type="entry name" value="HELICASE-ASSOCIATED DOMAIN-CONTAINING PROTEIN"/>
    <property type="match status" value="1"/>
</dbReference>
<comment type="caution">
    <text evidence="2">The sequence shown here is derived from an EMBL/GenBank/DDBJ whole genome shotgun (WGS) entry which is preliminary data.</text>
</comment>
<reference evidence="2" key="1">
    <citation type="submission" date="2023-08" db="EMBL/GenBank/DDBJ databases">
        <authorList>
            <person name="Audoor S."/>
            <person name="Bilcke G."/>
        </authorList>
    </citation>
    <scope>NUCLEOTIDE SEQUENCE</scope>
</reference>
<feature type="domain" description="Helicase-associated" evidence="1">
    <location>
        <begin position="212"/>
        <end position="279"/>
    </location>
</feature>
<keyword evidence="3" id="KW-1185">Reference proteome</keyword>
<evidence type="ECO:0000313" key="3">
    <source>
        <dbReference type="Proteomes" id="UP001295423"/>
    </source>
</evidence>
<gene>
    <name evidence="2" type="ORF">CYCCA115_LOCUS12934</name>
</gene>
<dbReference type="Proteomes" id="UP001295423">
    <property type="component" value="Unassembled WGS sequence"/>
</dbReference>
<evidence type="ECO:0000259" key="1">
    <source>
        <dbReference type="Pfam" id="PF03457"/>
    </source>
</evidence>
<dbReference type="AlphaFoldDB" id="A0AAD2FS50"/>
<organism evidence="2 3">
    <name type="scientific">Cylindrotheca closterium</name>
    <dbReference type="NCBI Taxonomy" id="2856"/>
    <lineage>
        <taxon>Eukaryota</taxon>
        <taxon>Sar</taxon>
        <taxon>Stramenopiles</taxon>
        <taxon>Ochrophyta</taxon>
        <taxon>Bacillariophyta</taxon>
        <taxon>Bacillariophyceae</taxon>
        <taxon>Bacillariophycidae</taxon>
        <taxon>Bacillariales</taxon>
        <taxon>Bacillariaceae</taxon>
        <taxon>Cylindrotheca</taxon>
    </lineage>
</organism>
<sequence>MTFIKQSYNDSHSRKDSLLSLLQCPLLSDEVTAYSIPITAALPLSFENPFNDPRLEPLPLRAENSDALNISQIASVADDCISSLIQPSKRNLGQDFNFDGFLSHQDTASFPSTRQQEGGLSRTDDVAENIARFRPYQDKKWKGTFQRLIKFKNEFGHCCVPHSYAENPALARWVKRQRHQYKKFMENDPTSTLTTSRLEKLESVGFVWHSHAAAWLEKLDELKNFKQARGHCNVPSSYPENPALSTWVKCQRRQYKLRVSGLQSTMTMDRFGVLKSMGFVFEPRLAAARSAQLELEA</sequence>
<protein>
    <recommendedName>
        <fullName evidence="1">Helicase-associated domain-containing protein</fullName>
    </recommendedName>
</protein>
<dbReference type="Pfam" id="PF03457">
    <property type="entry name" value="HA"/>
    <property type="match status" value="2"/>
</dbReference>
<dbReference type="PANTHER" id="PTHR33418">
    <property type="entry name" value="HELICASE-ASSOCIATED"/>
    <property type="match status" value="1"/>
</dbReference>
<feature type="domain" description="Helicase-associated" evidence="1">
    <location>
        <begin position="137"/>
        <end position="206"/>
    </location>
</feature>
<proteinExistence type="predicted"/>
<dbReference type="InterPro" id="IPR005114">
    <property type="entry name" value="Helicase_assoc"/>
</dbReference>